<feature type="region of interest" description="Disordered" evidence="1">
    <location>
        <begin position="445"/>
        <end position="584"/>
    </location>
</feature>
<feature type="compositionally biased region" description="Acidic residues" evidence="1">
    <location>
        <begin position="570"/>
        <end position="584"/>
    </location>
</feature>
<name>A0A369JV02_HYPMA</name>
<feature type="compositionally biased region" description="Basic and acidic residues" evidence="1">
    <location>
        <begin position="515"/>
        <end position="527"/>
    </location>
</feature>
<feature type="compositionally biased region" description="Polar residues" evidence="1">
    <location>
        <begin position="445"/>
        <end position="454"/>
    </location>
</feature>
<protein>
    <submittedName>
        <fullName evidence="2">Uncharacterized protein</fullName>
    </submittedName>
</protein>
<feature type="region of interest" description="Disordered" evidence="1">
    <location>
        <begin position="597"/>
        <end position="631"/>
    </location>
</feature>
<evidence type="ECO:0000313" key="3">
    <source>
        <dbReference type="Proteomes" id="UP000076154"/>
    </source>
</evidence>
<feature type="compositionally biased region" description="Acidic residues" evidence="1">
    <location>
        <begin position="535"/>
        <end position="548"/>
    </location>
</feature>
<feature type="compositionally biased region" description="Acidic residues" evidence="1">
    <location>
        <begin position="485"/>
        <end position="495"/>
    </location>
</feature>
<dbReference type="InParanoid" id="A0A369JV02"/>
<feature type="region of interest" description="Disordered" evidence="1">
    <location>
        <begin position="837"/>
        <end position="861"/>
    </location>
</feature>
<feature type="compositionally biased region" description="Basic and acidic residues" evidence="1">
    <location>
        <begin position="606"/>
        <end position="620"/>
    </location>
</feature>
<evidence type="ECO:0000313" key="2">
    <source>
        <dbReference type="EMBL" id="RDB23174.1"/>
    </source>
</evidence>
<reference evidence="2" key="1">
    <citation type="submission" date="2018-04" db="EMBL/GenBank/DDBJ databases">
        <title>Whole genome sequencing of Hypsizygus marmoreus.</title>
        <authorList>
            <person name="Choi I.-G."/>
            <person name="Min B."/>
            <person name="Kim J.-G."/>
            <person name="Kim S."/>
            <person name="Oh Y.-L."/>
            <person name="Kong W.-S."/>
            <person name="Park H."/>
            <person name="Jeong J."/>
            <person name="Song E.-S."/>
        </authorList>
    </citation>
    <scope>NUCLEOTIDE SEQUENCE [LARGE SCALE GENOMIC DNA]</scope>
    <source>
        <strain evidence="2">51987-8</strain>
    </source>
</reference>
<evidence type="ECO:0000256" key="1">
    <source>
        <dbReference type="SAM" id="MobiDB-lite"/>
    </source>
</evidence>
<feature type="compositionally biased region" description="Low complexity" evidence="1">
    <location>
        <begin position="181"/>
        <end position="225"/>
    </location>
</feature>
<gene>
    <name evidence="2" type="ORF">Hypma_009679</name>
</gene>
<feature type="region of interest" description="Disordered" evidence="1">
    <location>
        <begin position="983"/>
        <end position="1063"/>
    </location>
</feature>
<feature type="compositionally biased region" description="Low complexity" evidence="1">
    <location>
        <begin position="22"/>
        <end position="38"/>
    </location>
</feature>
<dbReference type="EMBL" id="LUEZ02000047">
    <property type="protein sequence ID" value="RDB23174.1"/>
    <property type="molecule type" value="Genomic_DNA"/>
</dbReference>
<feature type="region of interest" description="Disordered" evidence="1">
    <location>
        <begin position="108"/>
        <end position="130"/>
    </location>
</feature>
<organism evidence="2 3">
    <name type="scientific">Hypsizygus marmoreus</name>
    <name type="common">White beech mushroom</name>
    <name type="synonym">Agaricus marmoreus</name>
    <dbReference type="NCBI Taxonomy" id="39966"/>
    <lineage>
        <taxon>Eukaryota</taxon>
        <taxon>Fungi</taxon>
        <taxon>Dikarya</taxon>
        <taxon>Basidiomycota</taxon>
        <taxon>Agaricomycotina</taxon>
        <taxon>Agaricomycetes</taxon>
        <taxon>Agaricomycetidae</taxon>
        <taxon>Agaricales</taxon>
        <taxon>Tricholomatineae</taxon>
        <taxon>Lyophyllaceae</taxon>
        <taxon>Hypsizygus</taxon>
    </lineage>
</organism>
<dbReference type="AlphaFoldDB" id="A0A369JV02"/>
<feature type="compositionally biased region" description="Low complexity" evidence="1">
    <location>
        <begin position="1"/>
        <end position="10"/>
    </location>
</feature>
<feature type="non-terminal residue" evidence="2">
    <location>
        <position position="1"/>
    </location>
</feature>
<accession>A0A369JV02</accession>
<keyword evidence="3" id="KW-1185">Reference proteome</keyword>
<feature type="compositionally biased region" description="Polar residues" evidence="1">
    <location>
        <begin position="226"/>
        <end position="248"/>
    </location>
</feature>
<feature type="compositionally biased region" description="Polar residues" evidence="1">
    <location>
        <begin position="1015"/>
        <end position="1026"/>
    </location>
</feature>
<feature type="region of interest" description="Disordered" evidence="1">
    <location>
        <begin position="1"/>
        <end position="63"/>
    </location>
</feature>
<feature type="compositionally biased region" description="Polar residues" evidence="1">
    <location>
        <begin position="53"/>
        <end position="63"/>
    </location>
</feature>
<feature type="compositionally biased region" description="Polar residues" evidence="1">
    <location>
        <begin position="264"/>
        <end position="275"/>
    </location>
</feature>
<comment type="caution">
    <text evidence="2">The sequence shown here is derived from an EMBL/GenBank/DDBJ whole genome shotgun (WGS) entry which is preliminary data.</text>
</comment>
<feature type="region of interest" description="Disordered" evidence="1">
    <location>
        <begin position="170"/>
        <end position="289"/>
    </location>
</feature>
<proteinExistence type="predicted"/>
<dbReference type="OrthoDB" id="3131692at2759"/>
<dbReference type="Proteomes" id="UP000076154">
    <property type="component" value="Unassembled WGS sequence"/>
</dbReference>
<sequence length="1183" mass="131716">NTTQTTQPTTSDPKKHRRATETQAITPTPQSTPAATSQPKKHTTRGKAVEAQATGSNTTQTTHSARMVVDTDATTSSNPAPSLAERLIHLRHALAQQNHEIQKTNEVINRSNPPRNLTGPGEPGDYWDPPTSIVPELRYRSLNKLRATANKASQPAGSAHAPVLLSHVEITAPPPKRRRSPAPSRLKPSSPAEAAKASSPVQPSSPVYPSSPVQPSSPVHPSSSPGTNTVLSPRPNSAQSPKRPNRNIQPLRLAIPEPQRAYPNETNDVFSSGSTPGDVEMSDAEQQSSPLVTEWENEQEEIGLQEYTPEFDEETQYDFRSYHTTSPRLIQGYLEPDTNEEHARMGALYEVQDPVTGGWCTLPDGFHPSLPPPLPKSHTELNINLDDKYVFQRTVRGQRVAFIGHLNLGDHEEYDRTTLMSDFNRETWYPIPEGYQAPLLLIRDTSTSGSPTRQQRPHHTPDSDDGSGACMAEEDIAEGEVNGESIEDEEDEDVAEREVKDLSSASGSSYGEVVEAERRQREFDHRHGGTCTVTVEEEDIEMDNEYEAETQPTPDRSSKSKGKRPAVETEKDDEALSDPDSEEDLPAYLLYGSDAFSHQGEDDEEMGRGSADHKDDEPARYKTGPYSKQEDQVIQKIRGTLNEDVDDFVKTFRRPRGQVLNKVVPQIKLARKSGALGTYKQWFSLRYGNTETKGLGLPEWTAHVMKRYNDDYLSLDEEGQAAFLATMKAELACKTLGQDQSDKARRSGIRLCEVQHTSLAEAYWDRRQIIVVGVIMSLDSDPVLPQLQTVYAGEPRVRKLLTENDVPVRRFIDLFRSSLKTALDGGETVLPLIAGPSQQAMTTKRSKQPRQAKEDKDVSDRDRARLTIPALMVELFCVGGISVTQFPWAKCLTVLVDKERRVILWYEDYPNLGRGLNIDSMNSQQTVRLARLLSSEKDHPRVAHWTPAEKKYSANSTEYLDIPLVITKSGAVLSRIRDIERPGRVTKRKASGPAAGDEEAPTVTQVPAPTAGLSKATSVPHATSSRLHAASRPVRPLPPRVQEVDNEHIREHPRKRRREDADDEMAFDDVAPRFNEGYTVVGGPFMEPDVRVRGRMVQPQHAGGGRGVSAYRAPYFREDRHGPTLYRRIEQDYERVPSHGYYDGMGIADEEYGPRYAGVNAYPVGGFSRVREGPYGGMVRREF</sequence>
<feature type="compositionally biased region" description="Basic and acidic residues" evidence="1">
    <location>
        <begin position="851"/>
        <end position="861"/>
    </location>
</feature>